<dbReference type="GO" id="GO:0006508">
    <property type="term" value="P:proteolysis"/>
    <property type="evidence" value="ECO:0007669"/>
    <property type="project" value="UniProtKB-KW"/>
</dbReference>
<dbReference type="EnsemblMetazoa" id="RPRC012670-RA">
    <property type="protein sequence ID" value="RPRC012670-PA"/>
    <property type="gene ID" value="RPRC012670"/>
</dbReference>
<dbReference type="PRINTS" id="PR00722">
    <property type="entry name" value="CHYMOTRYPSIN"/>
</dbReference>
<keyword evidence="2" id="KW-0645">Protease</keyword>
<organism evidence="6 7">
    <name type="scientific">Rhodnius prolixus</name>
    <name type="common">Triatomid bug</name>
    <dbReference type="NCBI Taxonomy" id="13249"/>
    <lineage>
        <taxon>Eukaryota</taxon>
        <taxon>Metazoa</taxon>
        <taxon>Ecdysozoa</taxon>
        <taxon>Arthropoda</taxon>
        <taxon>Hexapoda</taxon>
        <taxon>Insecta</taxon>
        <taxon>Pterygota</taxon>
        <taxon>Neoptera</taxon>
        <taxon>Paraneoptera</taxon>
        <taxon>Hemiptera</taxon>
        <taxon>Heteroptera</taxon>
        <taxon>Panheteroptera</taxon>
        <taxon>Cimicomorpha</taxon>
        <taxon>Reduviidae</taxon>
        <taxon>Triatominae</taxon>
        <taxon>Rhodnius</taxon>
    </lineage>
</organism>
<dbReference type="Proteomes" id="UP000015103">
    <property type="component" value="Unassembled WGS sequence"/>
</dbReference>
<dbReference type="InParanoid" id="T1I8P8"/>
<dbReference type="FunCoup" id="T1I8P8">
    <property type="interactions" value="47"/>
</dbReference>
<keyword evidence="7" id="KW-1185">Reference proteome</keyword>
<dbReference type="RefSeq" id="XP_073981306.1">
    <property type="nucleotide sequence ID" value="XM_074125205.1"/>
</dbReference>
<dbReference type="EMBL" id="ACPB03008247">
    <property type="status" value="NOT_ANNOTATED_CDS"/>
    <property type="molecule type" value="Genomic_DNA"/>
</dbReference>
<dbReference type="HOGENOM" id="CLU_006842_1_1_1"/>
<proteinExistence type="inferred from homology"/>
<dbReference type="eggNOG" id="KOG3627">
    <property type="taxonomic scope" value="Eukaryota"/>
</dbReference>
<dbReference type="PROSITE" id="PS50240">
    <property type="entry name" value="TRYPSIN_DOM"/>
    <property type="match status" value="1"/>
</dbReference>
<evidence type="ECO:0000313" key="6">
    <source>
        <dbReference type="EnsemblMetazoa" id="RPRC012670-PA"/>
    </source>
</evidence>
<dbReference type="OMA" id="PYLNWIH"/>
<dbReference type="SMART" id="SM00020">
    <property type="entry name" value="Tryp_SPc"/>
    <property type="match status" value="1"/>
</dbReference>
<evidence type="ECO:0000313" key="7">
    <source>
        <dbReference type="Proteomes" id="UP000015103"/>
    </source>
</evidence>
<dbReference type="GeneID" id="141452781"/>
<dbReference type="VEuPathDB" id="VectorBase:RPRC012670"/>
<dbReference type="InterPro" id="IPR043504">
    <property type="entry name" value="Peptidase_S1_PA_chymotrypsin"/>
</dbReference>
<comment type="similarity">
    <text evidence="1">Belongs to the peptidase S1 family.</text>
</comment>
<dbReference type="AlphaFoldDB" id="T1I8P8"/>
<keyword evidence="5" id="KW-1015">Disulfide bond</keyword>
<keyword evidence="4" id="KW-0720">Serine protease</keyword>
<dbReference type="InterPro" id="IPR050430">
    <property type="entry name" value="Peptidase_S1"/>
</dbReference>
<keyword evidence="3" id="KW-0378">Hydrolase</keyword>
<dbReference type="Pfam" id="PF00089">
    <property type="entry name" value="Trypsin"/>
    <property type="match status" value="1"/>
</dbReference>
<dbReference type="PANTHER" id="PTHR24276">
    <property type="entry name" value="POLYSERASE-RELATED"/>
    <property type="match status" value="1"/>
</dbReference>
<evidence type="ECO:0000256" key="4">
    <source>
        <dbReference type="ARBA" id="ARBA00022825"/>
    </source>
</evidence>
<dbReference type="InterPro" id="IPR001254">
    <property type="entry name" value="Trypsin_dom"/>
</dbReference>
<evidence type="ECO:0000256" key="2">
    <source>
        <dbReference type="ARBA" id="ARBA00022670"/>
    </source>
</evidence>
<accession>T1I8P8</accession>
<evidence type="ECO:0000256" key="3">
    <source>
        <dbReference type="ARBA" id="ARBA00022801"/>
    </source>
</evidence>
<dbReference type="InterPro" id="IPR009003">
    <property type="entry name" value="Peptidase_S1_PA"/>
</dbReference>
<reference evidence="6" key="1">
    <citation type="submission" date="2015-05" db="UniProtKB">
        <authorList>
            <consortium name="EnsemblMetazoa"/>
        </authorList>
    </citation>
    <scope>IDENTIFICATION</scope>
</reference>
<dbReference type="STRING" id="13249.T1I8P8"/>
<dbReference type="InterPro" id="IPR001314">
    <property type="entry name" value="Peptidase_S1A"/>
</dbReference>
<dbReference type="PANTHER" id="PTHR24276:SF98">
    <property type="entry name" value="FI18310P1-RELATED"/>
    <property type="match status" value="1"/>
</dbReference>
<dbReference type="GO" id="GO:0004252">
    <property type="term" value="F:serine-type endopeptidase activity"/>
    <property type="evidence" value="ECO:0007669"/>
    <property type="project" value="InterPro"/>
</dbReference>
<evidence type="ECO:0000256" key="1">
    <source>
        <dbReference type="ARBA" id="ARBA00007664"/>
    </source>
</evidence>
<evidence type="ECO:0000256" key="5">
    <source>
        <dbReference type="ARBA" id="ARBA00023157"/>
    </source>
</evidence>
<sequence>MRMVFTLIIRSTHHMRYFNYKFHFILILFWVIHCKSRKTRLAGGYPAGIGEYPYLVASMHPEIRCTASLISRSWILGAAHCYVLDGIKVFPHDVLLVAGVVDFFDMDVGSRQSRVAREIHIHPSFEEIKISEADISLVKVDDFEITPTVSPIPISGKPFAINTDVPCKASGWGDTVFSKSNSRLHSLNVIAVQSKKVCHGLSPKERRNMLCLRANSGKGLCDGDSGGPLICNDELVGVAHQVYIEKSNYKGPQDMDCGSDTIIHTYMYTCPFLNWIRSYVPEVPLKPSKCFTMDITN</sequence>
<name>T1I8P8_RHOPR</name>
<dbReference type="SUPFAM" id="SSF50494">
    <property type="entry name" value="Trypsin-like serine proteases"/>
    <property type="match status" value="1"/>
</dbReference>
<dbReference type="Gene3D" id="2.40.10.10">
    <property type="entry name" value="Trypsin-like serine proteases"/>
    <property type="match status" value="2"/>
</dbReference>
<protein>
    <submittedName>
        <fullName evidence="6">Peptidase S1 domain-containing protein</fullName>
    </submittedName>
</protein>